<dbReference type="Proteomes" id="UP000064243">
    <property type="component" value="Unassembled WGS sequence"/>
</dbReference>
<evidence type="ECO:0000256" key="1">
    <source>
        <dbReference type="SAM" id="MobiDB-lite"/>
    </source>
</evidence>
<gene>
    <name evidence="2" type="ORF">ABW22_09895</name>
</gene>
<dbReference type="RefSeq" id="WP_059755680.1">
    <property type="nucleotide sequence ID" value="NZ_LDUG01000025.1"/>
</dbReference>
<feature type="region of interest" description="Disordered" evidence="1">
    <location>
        <begin position="60"/>
        <end position="119"/>
    </location>
</feature>
<dbReference type="AlphaFoldDB" id="A0A125BCH2"/>
<dbReference type="OrthoDB" id="8566254at2"/>
<accession>A0A125BCH2</accession>
<evidence type="ECO:0000313" key="3">
    <source>
        <dbReference type="Proteomes" id="UP000064243"/>
    </source>
</evidence>
<dbReference type="EMBL" id="LDUG01000025">
    <property type="protein sequence ID" value="KVW95477.1"/>
    <property type="molecule type" value="Genomic_DNA"/>
</dbReference>
<reference evidence="2 3" key="1">
    <citation type="journal article" date="2015" name="Appl. Environ. Microbiol.">
        <title>Aerobic and Anaerobic Thiosulfate Oxidation by a Cold-Adapted, Subglacial Chemoautotroph.</title>
        <authorList>
            <person name="Harrold Z.R."/>
            <person name="Skidmore M.L."/>
            <person name="Hamilton T.L."/>
            <person name="Desch L."/>
            <person name="Amada K."/>
            <person name="van Gelder W."/>
            <person name="Glover K."/>
            <person name="Roden E.E."/>
            <person name="Boyd E.S."/>
        </authorList>
    </citation>
    <scope>NUCLEOTIDE SEQUENCE [LARGE SCALE GENOMIC DNA]</scope>
    <source>
        <strain evidence="2 3">RG</strain>
    </source>
</reference>
<dbReference type="PATRIC" id="fig|36861.3.peg.1639"/>
<name>A0A125BCH2_THIDE</name>
<evidence type="ECO:0000313" key="2">
    <source>
        <dbReference type="EMBL" id="KVW95477.1"/>
    </source>
</evidence>
<feature type="compositionally biased region" description="Low complexity" evidence="1">
    <location>
        <begin position="89"/>
        <end position="99"/>
    </location>
</feature>
<protein>
    <submittedName>
        <fullName evidence="2">Uncharacterized protein</fullName>
    </submittedName>
</protein>
<keyword evidence="3" id="KW-1185">Reference proteome</keyword>
<feature type="compositionally biased region" description="Basic and acidic residues" evidence="1">
    <location>
        <begin position="105"/>
        <end position="119"/>
    </location>
</feature>
<proteinExistence type="predicted"/>
<organism evidence="2 3">
    <name type="scientific">Thiobacillus denitrificans</name>
    <dbReference type="NCBI Taxonomy" id="36861"/>
    <lineage>
        <taxon>Bacteria</taxon>
        <taxon>Pseudomonadati</taxon>
        <taxon>Pseudomonadota</taxon>
        <taxon>Betaproteobacteria</taxon>
        <taxon>Nitrosomonadales</taxon>
        <taxon>Thiobacillaceae</taxon>
        <taxon>Thiobacillus</taxon>
    </lineage>
</organism>
<sequence>MHKTMPHLNDEHMQLYEWSGTGSGISIPAKSKRTHPWRASYAVLGVLTSLLVLNGCDNQDSAEQASEQIEQKMNDQPLYDDDAASQPMPEAEAGGPAADEAPEPPGEKIEPPGEDPQKP</sequence>
<comment type="caution">
    <text evidence="2">The sequence shown here is derived from an EMBL/GenBank/DDBJ whole genome shotgun (WGS) entry which is preliminary data.</text>
</comment>